<dbReference type="Proteomes" id="UP000190667">
    <property type="component" value="Unassembled WGS sequence"/>
</dbReference>
<comment type="caution">
    <text evidence="8">The sequence shown here is derived from an EMBL/GenBank/DDBJ whole genome shotgun (WGS) entry which is preliminary data.</text>
</comment>
<dbReference type="CDD" id="cd18081">
    <property type="entry name" value="RlmH-like"/>
    <property type="match status" value="1"/>
</dbReference>
<comment type="catalytic activity">
    <reaction evidence="7">
        <text>pseudouridine(1915) in 23S rRNA + S-adenosyl-L-methionine = N(3)-methylpseudouridine(1915) in 23S rRNA + S-adenosyl-L-homocysteine + H(+)</text>
        <dbReference type="Rhea" id="RHEA:42752"/>
        <dbReference type="Rhea" id="RHEA-COMP:10221"/>
        <dbReference type="Rhea" id="RHEA-COMP:10222"/>
        <dbReference type="ChEBI" id="CHEBI:15378"/>
        <dbReference type="ChEBI" id="CHEBI:57856"/>
        <dbReference type="ChEBI" id="CHEBI:59789"/>
        <dbReference type="ChEBI" id="CHEBI:65314"/>
        <dbReference type="ChEBI" id="CHEBI:74486"/>
        <dbReference type="EC" id="2.1.1.177"/>
    </reaction>
</comment>
<evidence type="ECO:0000256" key="3">
    <source>
        <dbReference type="ARBA" id="ARBA00022603"/>
    </source>
</evidence>
<dbReference type="OrthoDB" id="9806643at2"/>
<dbReference type="PIRSF" id="PIRSF004505">
    <property type="entry name" value="MT_bac"/>
    <property type="match status" value="1"/>
</dbReference>
<dbReference type="InterPro" id="IPR003742">
    <property type="entry name" value="RlmH-like"/>
</dbReference>
<organism evidence="8 9">
    <name type="scientific">Izhakiella australiensis</name>
    <dbReference type="NCBI Taxonomy" id="1926881"/>
    <lineage>
        <taxon>Bacteria</taxon>
        <taxon>Pseudomonadati</taxon>
        <taxon>Pseudomonadota</taxon>
        <taxon>Gammaproteobacteria</taxon>
        <taxon>Enterobacterales</taxon>
        <taxon>Erwiniaceae</taxon>
        <taxon>Izhakiella</taxon>
    </lineage>
</organism>
<keyword evidence="4 7" id="KW-0808">Transferase</keyword>
<dbReference type="Pfam" id="PF02590">
    <property type="entry name" value="SPOUT_MTase"/>
    <property type="match status" value="1"/>
</dbReference>
<comment type="subcellular location">
    <subcellularLocation>
        <location evidence="7">Cytoplasm</location>
    </subcellularLocation>
</comment>
<keyword evidence="2 7" id="KW-0698">rRNA processing</keyword>
<dbReference type="GO" id="GO:0070038">
    <property type="term" value="F:rRNA (pseudouridine-N3-)-methyltransferase activity"/>
    <property type="evidence" value="ECO:0007669"/>
    <property type="project" value="UniProtKB-UniRule"/>
</dbReference>
<evidence type="ECO:0000256" key="7">
    <source>
        <dbReference type="HAMAP-Rule" id="MF_00658"/>
    </source>
</evidence>
<dbReference type="Gene3D" id="3.40.1280.10">
    <property type="match status" value="1"/>
</dbReference>
<feature type="binding site" evidence="7">
    <location>
        <position position="73"/>
    </location>
    <ligand>
        <name>S-adenosyl-L-methionine</name>
        <dbReference type="ChEBI" id="CHEBI:59789"/>
    </ligand>
</feature>
<dbReference type="EMBL" id="MRUL01000013">
    <property type="protein sequence ID" value="OON38790.1"/>
    <property type="molecule type" value="Genomic_DNA"/>
</dbReference>
<dbReference type="PANTHER" id="PTHR33603:SF1">
    <property type="entry name" value="RIBOSOMAL RNA LARGE SUBUNIT METHYLTRANSFERASE H"/>
    <property type="match status" value="1"/>
</dbReference>
<dbReference type="GO" id="GO:0005737">
    <property type="term" value="C:cytoplasm"/>
    <property type="evidence" value="ECO:0007669"/>
    <property type="project" value="UniProtKB-SubCell"/>
</dbReference>
<feature type="binding site" evidence="7">
    <location>
        <begin position="123"/>
        <end position="128"/>
    </location>
    <ligand>
        <name>S-adenosyl-L-methionine</name>
        <dbReference type="ChEBI" id="CHEBI:59789"/>
    </ligand>
</feature>
<dbReference type="InterPro" id="IPR029026">
    <property type="entry name" value="tRNA_m1G_MTases_N"/>
</dbReference>
<dbReference type="STRING" id="1926881.BTJ39_17035"/>
<comment type="function">
    <text evidence="7">Specifically methylates the pseudouridine at position 1915 (m3Psi1915) in 23S rRNA.</text>
</comment>
<sequence>MKLQLVAVGTRMPDWVQSGFMEYLRRFPKDMPLELLEIPAGKRGKNADIKRILEKEGEQMLAAAGKGNRIVSLDIPGQPWETPQLAAQLERWKQDGRDVSLLIGGPEGLAPACKAAAEQSWSLSALTLPHPLVRVLVAESLYRAWSITANHPYHRE</sequence>
<dbReference type="AlphaFoldDB" id="A0A1S8YI97"/>
<dbReference type="NCBIfam" id="TIGR00246">
    <property type="entry name" value="tRNA_RlmH_YbeA"/>
    <property type="match status" value="1"/>
</dbReference>
<evidence type="ECO:0000313" key="8">
    <source>
        <dbReference type="EMBL" id="OON38790.1"/>
    </source>
</evidence>
<accession>A0A1S8YI97</accession>
<keyword evidence="1 7" id="KW-0963">Cytoplasm</keyword>
<feature type="binding site" evidence="7">
    <location>
        <position position="104"/>
    </location>
    <ligand>
        <name>S-adenosyl-L-methionine</name>
        <dbReference type="ChEBI" id="CHEBI:59789"/>
    </ligand>
</feature>
<dbReference type="NCBIfam" id="NF000984">
    <property type="entry name" value="PRK00103.1-1"/>
    <property type="match status" value="1"/>
</dbReference>
<evidence type="ECO:0000256" key="5">
    <source>
        <dbReference type="ARBA" id="ARBA00022691"/>
    </source>
</evidence>
<dbReference type="HAMAP" id="MF_00658">
    <property type="entry name" value="23SrRNA_methyltr_H"/>
    <property type="match status" value="1"/>
</dbReference>
<evidence type="ECO:0000256" key="4">
    <source>
        <dbReference type="ARBA" id="ARBA00022679"/>
    </source>
</evidence>
<dbReference type="PANTHER" id="PTHR33603">
    <property type="entry name" value="METHYLTRANSFERASE"/>
    <property type="match status" value="1"/>
</dbReference>
<gene>
    <name evidence="7" type="primary">rlmH</name>
    <name evidence="8" type="ORF">BTJ39_17035</name>
</gene>
<name>A0A1S8YI97_9GAMM</name>
<dbReference type="SUPFAM" id="SSF75217">
    <property type="entry name" value="alpha/beta knot"/>
    <property type="match status" value="1"/>
</dbReference>
<comment type="subunit">
    <text evidence="7">Homodimer.</text>
</comment>
<keyword evidence="3 7" id="KW-0489">Methyltransferase</keyword>
<protein>
    <recommendedName>
        <fullName evidence="7">Ribosomal RNA large subunit methyltransferase H</fullName>
        <ecNumber evidence="7">2.1.1.177</ecNumber>
    </recommendedName>
    <alternativeName>
        <fullName evidence="7">23S rRNA (pseudouridine1915-N3)-methyltransferase</fullName>
    </alternativeName>
    <alternativeName>
        <fullName evidence="7">23S rRNA m3Psi1915 methyltransferase</fullName>
    </alternativeName>
    <alternativeName>
        <fullName evidence="7">rRNA (pseudouridine-N3-)-methyltransferase RlmH</fullName>
    </alternativeName>
</protein>
<dbReference type="InterPro" id="IPR029028">
    <property type="entry name" value="Alpha/beta_knot_MTases"/>
</dbReference>
<reference evidence="8 9" key="1">
    <citation type="submission" date="2016-12" db="EMBL/GenBank/DDBJ databases">
        <title>Izhakiella australiana sp. nov. of genus Izhakiella isolated from Australian desert.</title>
        <authorList>
            <person name="Ji M."/>
        </authorList>
    </citation>
    <scope>NUCLEOTIDE SEQUENCE [LARGE SCALE GENOMIC DNA]</scope>
    <source>
        <strain evidence="8 9">D4N98</strain>
    </source>
</reference>
<dbReference type="FunFam" id="3.40.1280.10:FF:000004">
    <property type="entry name" value="Ribosomal RNA large subunit methyltransferase H"/>
    <property type="match status" value="1"/>
</dbReference>
<dbReference type="NCBIfam" id="NF000986">
    <property type="entry name" value="PRK00103.1-4"/>
    <property type="match status" value="1"/>
</dbReference>
<comment type="similarity">
    <text evidence="6 7">Belongs to the RNA methyltransferase RlmH family.</text>
</comment>
<evidence type="ECO:0000256" key="1">
    <source>
        <dbReference type="ARBA" id="ARBA00022490"/>
    </source>
</evidence>
<dbReference type="EC" id="2.1.1.177" evidence="7"/>
<evidence type="ECO:0000256" key="2">
    <source>
        <dbReference type="ARBA" id="ARBA00022552"/>
    </source>
</evidence>
<keyword evidence="5 7" id="KW-0949">S-adenosyl-L-methionine</keyword>
<evidence type="ECO:0000256" key="6">
    <source>
        <dbReference type="ARBA" id="ARBA00038303"/>
    </source>
</evidence>
<dbReference type="RefSeq" id="WP_078003889.1">
    <property type="nucleotide sequence ID" value="NZ_MRUL01000013.1"/>
</dbReference>
<proteinExistence type="inferred from homology"/>
<keyword evidence="9" id="KW-1185">Reference proteome</keyword>
<evidence type="ECO:0000313" key="9">
    <source>
        <dbReference type="Proteomes" id="UP000190667"/>
    </source>
</evidence>